<dbReference type="Proteomes" id="UP001172756">
    <property type="component" value="Unassembled WGS sequence"/>
</dbReference>
<keyword evidence="2" id="KW-1003">Cell membrane</keyword>
<reference evidence="8 9" key="1">
    <citation type="submission" date="2023-06" db="EMBL/GenBank/DDBJ databases">
        <title>SYSU T0a273.</title>
        <authorList>
            <person name="Gao L."/>
            <person name="Fang B.-Z."/>
            <person name="Li W.-J."/>
        </authorList>
    </citation>
    <scope>NUCLEOTIDE SEQUENCE [LARGE SCALE GENOMIC DNA]</scope>
    <source>
        <strain evidence="8 9">SYSU T0a273</strain>
    </source>
</reference>
<sequence length="298" mass="31612">MPATASASCWRPDMEVVLGLVLGIGALLVWWSWWDVPRRRRGRWVVLENLDDTLAAAGLAGVGAGGLLASAAGAGLAVALVVLAVSGSAVVSLVFACGAAWVPFAWVRSRARRRSTAMRDAWPAAIDSLASGVRAGLALPEALARIADRGPEELRAPFAAFAEDYRATGRFAESLDALKERLSDPVADRIVESMRLARELGGTEVGRVLRSLAAFLRDEARTRGELEARQSWTVNAARLAVAAPWILLAVLATRPEAVDAFDTAGGATVLLGGAVACAVAYRLMLRVGRLPQEPRVLR</sequence>
<dbReference type="AlphaFoldDB" id="A0AB35MGY2"/>
<evidence type="ECO:0000256" key="1">
    <source>
        <dbReference type="ARBA" id="ARBA00004651"/>
    </source>
</evidence>
<feature type="transmembrane region" description="Helical" evidence="6">
    <location>
        <begin position="232"/>
        <end position="252"/>
    </location>
</feature>
<feature type="domain" description="Type II secretion system protein GspF" evidence="7">
    <location>
        <begin position="126"/>
        <end position="251"/>
    </location>
</feature>
<keyword evidence="4 6" id="KW-1133">Transmembrane helix</keyword>
<accession>A0AB35MGY2</accession>
<organism evidence="8 9">
    <name type="scientific">Demequina lignilytica</name>
    <dbReference type="NCBI Taxonomy" id="3051663"/>
    <lineage>
        <taxon>Bacteria</taxon>
        <taxon>Bacillati</taxon>
        <taxon>Actinomycetota</taxon>
        <taxon>Actinomycetes</taxon>
        <taxon>Micrococcales</taxon>
        <taxon>Demequinaceae</taxon>
        <taxon>Demequina</taxon>
    </lineage>
</organism>
<dbReference type="GO" id="GO:0005886">
    <property type="term" value="C:plasma membrane"/>
    <property type="evidence" value="ECO:0007669"/>
    <property type="project" value="UniProtKB-SubCell"/>
</dbReference>
<evidence type="ECO:0000259" key="7">
    <source>
        <dbReference type="Pfam" id="PF00482"/>
    </source>
</evidence>
<feature type="transmembrane region" description="Helical" evidence="6">
    <location>
        <begin position="54"/>
        <end position="83"/>
    </location>
</feature>
<name>A0AB35MGY2_9MICO</name>
<dbReference type="RefSeq" id="WP_301159996.1">
    <property type="nucleotide sequence ID" value="NZ_JAUHQB010000003.1"/>
</dbReference>
<dbReference type="Pfam" id="PF00482">
    <property type="entry name" value="T2SSF"/>
    <property type="match status" value="1"/>
</dbReference>
<evidence type="ECO:0000256" key="2">
    <source>
        <dbReference type="ARBA" id="ARBA00022475"/>
    </source>
</evidence>
<evidence type="ECO:0000256" key="3">
    <source>
        <dbReference type="ARBA" id="ARBA00022692"/>
    </source>
</evidence>
<evidence type="ECO:0000256" key="6">
    <source>
        <dbReference type="SAM" id="Phobius"/>
    </source>
</evidence>
<proteinExistence type="predicted"/>
<protein>
    <submittedName>
        <fullName evidence="8">Type II secretion system F family protein</fullName>
    </submittedName>
</protein>
<comment type="caution">
    <text evidence="8">The sequence shown here is derived from an EMBL/GenBank/DDBJ whole genome shotgun (WGS) entry which is preliminary data.</text>
</comment>
<dbReference type="InterPro" id="IPR018076">
    <property type="entry name" value="T2SS_GspF_dom"/>
</dbReference>
<keyword evidence="5 6" id="KW-0472">Membrane</keyword>
<dbReference type="EMBL" id="JAUHQB010000003">
    <property type="protein sequence ID" value="MDN4483023.1"/>
    <property type="molecule type" value="Genomic_DNA"/>
</dbReference>
<feature type="transmembrane region" description="Helical" evidence="6">
    <location>
        <begin position="16"/>
        <end position="34"/>
    </location>
</feature>
<feature type="transmembrane region" description="Helical" evidence="6">
    <location>
        <begin position="89"/>
        <end position="107"/>
    </location>
</feature>
<feature type="transmembrane region" description="Helical" evidence="6">
    <location>
        <begin position="264"/>
        <end position="285"/>
    </location>
</feature>
<evidence type="ECO:0000256" key="4">
    <source>
        <dbReference type="ARBA" id="ARBA00022989"/>
    </source>
</evidence>
<comment type="subcellular location">
    <subcellularLocation>
        <location evidence="1">Cell membrane</location>
        <topology evidence="1">Multi-pass membrane protein</topology>
    </subcellularLocation>
</comment>
<evidence type="ECO:0000313" key="9">
    <source>
        <dbReference type="Proteomes" id="UP001172756"/>
    </source>
</evidence>
<gene>
    <name evidence="8" type="ORF">QQ002_05650</name>
</gene>
<dbReference type="PANTHER" id="PTHR35007">
    <property type="entry name" value="INTEGRAL MEMBRANE PROTEIN-RELATED"/>
    <property type="match status" value="1"/>
</dbReference>
<evidence type="ECO:0000313" key="8">
    <source>
        <dbReference type="EMBL" id="MDN4483023.1"/>
    </source>
</evidence>
<keyword evidence="3 6" id="KW-0812">Transmembrane</keyword>
<evidence type="ECO:0000256" key="5">
    <source>
        <dbReference type="ARBA" id="ARBA00023136"/>
    </source>
</evidence>
<dbReference type="PANTHER" id="PTHR35007:SF2">
    <property type="entry name" value="PILUS ASSEMBLE PROTEIN"/>
    <property type="match status" value="1"/>
</dbReference>